<keyword evidence="2" id="KW-0808">Transferase</keyword>
<evidence type="ECO:0000313" key="2">
    <source>
        <dbReference type="EMBL" id="TWT63459.1"/>
    </source>
</evidence>
<dbReference type="InterPro" id="IPR002575">
    <property type="entry name" value="Aminoglycoside_PTrfase"/>
</dbReference>
<organism evidence="2 3">
    <name type="scientific">Rubinisphaera italica</name>
    <dbReference type="NCBI Taxonomy" id="2527969"/>
    <lineage>
        <taxon>Bacteria</taxon>
        <taxon>Pseudomonadati</taxon>
        <taxon>Planctomycetota</taxon>
        <taxon>Planctomycetia</taxon>
        <taxon>Planctomycetales</taxon>
        <taxon>Planctomycetaceae</taxon>
        <taxon>Rubinisphaera</taxon>
    </lineage>
</organism>
<dbReference type="OrthoDB" id="283096at2"/>
<name>A0A5C5XLN7_9PLAN</name>
<sequence>MDLPKTDPEIEKRFRLYNPENRPIAGKLQRLTGGFSGADVYCFEALSGNYVLRLWPANFNSPNRIQELGLFAEFLNHNISTPIAGSLRNLQDQFYFRWDDRLAQIEPFLAGQPIDSQSPSQDQIDSAMKSLAECHLVCANYMPLAISQPRILQAGWGSSESLQLRLRLLNKRNNEFEDLFLSHNNGLKFDEKFPQLVDQLSLQLQLWKPIVLQNLQTQARQLRPVLPVFRDVWREHLLFVDGQVSGIIDINASATDSVACDLTRYLGSVLGNDSEGWRAALQAYQTVRPLQPVERESLLTFDLSNLLLSSVGCLERCLIATEESTRASLLKRLKSYVDRLQSYHQLQL</sequence>
<dbReference type="SUPFAM" id="SSF56112">
    <property type="entry name" value="Protein kinase-like (PK-like)"/>
    <property type="match status" value="1"/>
</dbReference>
<dbReference type="InterPro" id="IPR011009">
    <property type="entry name" value="Kinase-like_dom_sf"/>
</dbReference>
<dbReference type="AlphaFoldDB" id="A0A5C5XLN7"/>
<evidence type="ECO:0000259" key="1">
    <source>
        <dbReference type="Pfam" id="PF01636"/>
    </source>
</evidence>
<dbReference type="Proteomes" id="UP000316095">
    <property type="component" value="Unassembled WGS sequence"/>
</dbReference>
<dbReference type="Gene3D" id="3.90.1200.10">
    <property type="match status" value="1"/>
</dbReference>
<feature type="domain" description="Aminoglycoside phosphotransferase" evidence="1">
    <location>
        <begin position="28"/>
        <end position="285"/>
    </location>
</feature>
<keyword evidence="3" id="KW-1185">Reference proteome</keyword>
<reference evidence="2 3" key="1">
    <citation type="submission" date="2019-02" db="EMBL/GenBank/DDBJ databases">
        <title>Deep-cultivation of Planctomycetes and their phenomic and genomic characterization uncovers novel biology.</title>
        <authorList>
            <person name="Wiegand S."/>
            <person name="Jogler M."/>
            <person name="Boedeker C."/>
            <person name="Pinto D."/>
            <person name="Vollmers J."/>
            <person name="Rivas-Marin E."/>
            <person name="Kohn T."/>
            <person name="Peeters S.H."/>
            <person name="Heuer A."/>
            <person name="Rast P."/>
            <person name="Oberbeckmann S."/>
            <person name="Bunk B."/>
            <person name="Jeske O."/>
            <person name="Meyerdierks A."/>
            <person name="Storesund J.E."/>
            <person name="Kallscheuer N."/>
            <person name="Luecker S."/>
            <person name="Lage O.M."/>
            <person name="Pohl T."/>
            <person name="Merkel B.J."/>
            <person name="Hornburger P."/>
            <person name="Mueller R.-W."/>
            <person name="Bruemmer F."/>
            <person name="Labrenz M."/>
            <person name="Spormann A.M."/>
            <person name="Op Den Camp H."/>
            <person name="Overmann J."/>
            <person name="Amann R."/>
            <person name="Jetten M.S.M."/>
            <person name="Mascher T."/>
            <person name="Medema M.H."/>
            <person name="Devos D.P."/>
            <person name="Kaster A.-K."/>
            <person name="Ovreas L."/>
            <person name="Rohde M."/>
            <person name="Galperin M.Y."/>
            <person name="Jogler C."/>
        </authorList>
    </citation>
    <scope>NUCLEOTIDE SEQUENCE [LARGE SCALE GENOMIC DNA]</scope>
    <source>
        <strain evidence="2 3">Pan54</strain>
    </source>
</reference>
<gene>
    <name evidence="2" type="ORF">Pan54_42120</name>
</gene>
<dbReference type="Pfam" id="PF01636">
    <property type="entry name" value="APH"/>
    <property type="match status" value="1"/>
</dbReference>
<dbReference type="EMBL" id="SJPG01000001">
    <property type="protein sequence ID" value="TWT63459.1"/>
    <property type="molecule type" value="Genomic_DNA"/>
</dbReference>
<keyword evidence="2" id="KW-0418">Kinase</keyword>
<proteinExistence type="predicted"/>
<evidence type="ECO:0000313" key="3">
    <source>
        <dbReference type="Proteomes" id="UP000316095"/>
    </source>
</evidence>
<accession>A0A5C5XLN7</accession>
<protein>
    <submittedName>
        <fullName evidence="2">Homoserine kinase</fullName>
    </submittedName>
</protein>
<comment type="caution">
    <text evidence="2">The sequence shown here is derived from an EMBL/GenBank/DDBJ whole genome shotgun (WGS) entry which is preliminary data.</text>
</comment>
<dbReference type="GO" id="GO:0016301">
    <property type="term" value="F:kinase activity"/>
    <property type="evidence" value="ECO:0007669"/>
    <property type="project" value="UniProtKB-KW"/>
</dbReference>